<dbReference type="SUPFAM" id="SSF55729">
    <property type="entry name" value="Acyl-CoA N-acyltransferases (Nat)"/>
    <property type="match status" value="1"/>
</dbReference>
<name>A0A2M7G6X6_9BACT</name>
<evidence type="ECO:0000259" key="1">
    <source>
        <dbReference type="PROSITE" id="PS51186"/>
    </source>
</evidence>
<sequence>MNPNEAHSILYRSDDTHLTADAFLKLAERVLRQHFDRLQTARALQNTVNICAWDHHKLVGCVRILSDGYFFSTLPDILIHPDYPGQEILSELLLRACEISPTSLFIGAQPGHENLFLSLGFKQGLEGYYFIKPLPHANSESEME</sequence>
<dbReference type="InterPro" id="IPR000182">
    <property type="entry name" value="GNAT_dom"/>
</dbReference>
<evidence type="ECO:0000313" key="2">
    <source>
        <dbReference type="EMBL" id="PIW17666.1"/>
    </source>
</evidence>
<dbReference type="Gene3D" id="3.40.630.30">
    <property type="match status" value="1"/>
</dbReference>
<gene>
    <name evidence="2" type="ORF">COW36_07945</name>
</gene>
<organism evidence="2 3">
    <name type="scientific">bacterium (Candidatus Blackallbacteria) CG17_big_fil_post_rev_8_21_14_2_50_48_46</name>
    <dbReference type="NCBI Taxonomy" id="2014261"/>
    <lineage>
        <taxon>Bacteria</taxon>
        <taxon>Candidatus Blackallbacteria</taxon>
    </lineage>
</organism>
<dbReference type="GO" id="GO:0016747">
    <property type="term" value="F:acyltransferase activity, transferring groups other than amino-acyl groups"/>
    <property type="evidence" value="ECO:0007669"/>
    <property type="project" value="InterPro"/>
</dbReference>
<reference evidence="2 3" key="1">
    <citation type="submission" date="2017-09" db="EMBL/GenBank/DDBJ databases">
        <title>Depth-based differentiation of microbial function through sediment-hosted aquifers and enrichment of novel symbionts in the deep terrestrial subsurface.</title>
        <authorList>
            <person name="Probst A.J."/>
            <person name="Ladd B."/>
            <person name="Jarett J.K."/>
            <person name="Geller-Mcgrath D.E."/>
            <person name="Sieber C.M."/>
            <person name="Emerson J.B."/>
            <person name="Anantharaman K."/>
            <person name="Thomas B.C."/>
            <person name="Malmstrom R."/>
            <person name="Stieglmeier M."/>
            <person name="Klingl A."/>
            <person name="Woyke T."/>
            <person name="Ryan C.M."/>
            <person name="Banfield J.F."/>
        </authorList>
    </citation>
    <scope>NUCLEOTIDE SEQUENCE [LARGE SCALE GENOMIC DNA]</scope>
    <source>
        <strain evidence="2">CG17_big_fil_post_rev_8_21_14_2_50_48_46</strain>
    </source>
</reference>
<dbReference type="Proteomes" id="UP000231019">
    <property type="component" value="Unassembled WGS sequence"/>
</dbReference>
<accession>A0A2M7G6X6</accession>
<feature type="domain" description="N-acetyltransferase" evidence="1">
    <location>
        <begin position="9"/>
        <end position="135"/>
    </location>
</feature>
<dbReference type="EMBL" id="PFFQ01000022">
    <property type="protein sequence ID" value="PIW17666.1"/>
    <property type="molecule type" value="Genomic_DNA"/>
</dbReference>
<proteinExistence type="predicted"/>
<dbReference type="PROSITE" id="PS51186">
    <property type="entry name" value="GNAT"/>
    <property type="match status" value="1"/>
</dbReference>
<protein>
    <submittedName>
        <fullName evidence="2">GNAT family N-acetyltransferase</fullName>
    </submittedName>
</protein>
<evidence type="ECO:0000313" key="3">
    <source>
        <dbReference type="Proteomes" id="UP000231019"/>
    </source>
</evidence>
<dbReference type="AlphaFoldDB" id="A0A2M7G6X6"/>
<keyword evidence="2" id="KW-0808">Transferase</keyword>
<dbReference type="InterPro" id="IPR016181">
    <property type="entry name" value="Acyl_CoA_acyltransferase"/>
</dbReference>
<comment type="caution">
    <text evidence="2">The sequence shown here is derived from an EMBL/GenBank/DDBJ whole genome shotgun (WGS) entry which is preliminary data.</text>
</comment>